<reference evidence="8" key="1">
    <citation type="journal article" date="2020" name="PLoS Negl. Trop. Dis.">
        <title>High-quality nuclear genome for Sarcoptes scabiei-A critical resource for a neglected parasite.</title>
        <authorList>
            <person name="Korhonen P.K."/>
            <person name="Gasser R.B."/>
            <person name="Ma G."/>
            <person name="Wang T."/>
            <person name="Stroehlein A.J."/>
            <person name="Young N.D."/>
            <person name="Ang C.S."/>
            <person name="Fernando D.D."/>
            <person name="Lu H.C."/>
            <person name="Taylor S."/>
            <person name="Reynolds S.L."/>
            <person name="Mofiz E."/>
            <person name="Najaraj S.H."/>
            <person name="Gowda H."/>
            <person name="Madugundu A."/>
            <person name="Renuse S."/>
            <person name="Holt D."/>
            <person name="Pandey A."/>
            <person name="Papenfuss A.T."/>
            <person name="Fischer K."/>
        </authorList>
    </citation>
    <scope>NUCLEOTIDE SEQUENCE [LARGE SCALE GENOMIC DNA]</scope>
</reference>
<feature type="compositionally biased region" description="Low complexity" evidence="2">
    <location>
        <begin position="461"/>
        <end position="475"/>
    </location>
</feature>
<keyword evidence="8" id="KW-1185">Reference proteome</keyword>
<dbReference type="PROSITE" id="PS50836">
    <property type="entry name" value="DOMON"/>
    <property type="match status" value="1"/>
</dbReference>
<evidence type="ECO:0000313" key="6">
    <source>
        <dbReference type="EMBL" id="KAF7496644.1"/>
    </source>
</evidence>
<gene>
    <name evidence="6" type="ORF">SSS_3592</name>
</gene>
<feature type="domain" description="DM13" evidence="5">
    <location>
        <begin position="28"/>
        <end position="135"/>
    </location>
</feature>
<feature type="domain" description="DM13" evidence="5">
    <location>
        <begin position="147"/>
        <end position="251"/>
    </location>
</feature>
<dbReference type="PROSITE" id="PS51549">
    <property type="entry name" value="DM13"/>
    <property type="match status" value="2"/>
</dbReference>
<dbReference type="InterPro" id="IPR045266">
    <property type="entry name" value="DOH_DOMON"/>
</dbReference>
<dbReference type="InterPro" id="IPR052126">
    <property type="entry name" value="Spindle_Org/Thrombomodulin"/>
</dbReference>
<evidence type="ECO:0000313" key="7">
    <source>
        <dbReference type="EnsemblMetazoa" id="KAF7496644.1"/>
    </source>
</evidence>
<feature type="domain" description="DOMON" evidence="4">
    <location>
        <begin position="280"/>
        <end position="412"/>
    </location>
</feature>
<dbReference type="SMART" id="SM00686">
    <property type="entry name" value="DM13"/>
    <property type="match status" value="2"/>
</dbReference>
<dbReference type="EnsemblMetazoa" id="SSS_3592s_mrna">
    <property type="protein sequence ID" value="KAF7496644.1"/>
    <property type="gene ID" value="SSS_3592"/>
</dbReference>
<dbReference type="Pfam" id="PF03351">
    <property type="entry name" value="DOMON"/>
    <property type="match status" value="1"/>
</dbReference>
<feature type="signal peptide" evidence="3">
    <location>
        <begin position="1"/>
        <end position="19"/>
    </location>
</feature>
<reference evidence="6" key="2">
    <citation type="submission" date="2020-01" db="EMBL/GenBank/DDBJ databases">
        <authorList>
            <person name="Korhonen P.K.K."/>
            <person name="Guangxu M.G."/>
            <person name="Wang T.W."/>
            <person name="Stroehlein A.J.S."/>
            <person name="Young N.D."/>
            <person name="Ang C.-S.A."/>
            <person name="Fernando D.W.F."/>
            <person name="Lu H.L."/>
            <person name="Taylor S.T."/>
            <person name="Ehtesham M.E.M."/>
            <person name="Najaraj S.H.N."/>
            <person name="Harsha G.H.G."/>
            <person name="Madugundu A.M."/>
            <person name="Renuse S.R."/>
            <person name="Holt D.H."/>
            <person name="Pandey A.P."/>
            <person name="Papenfuss A.P."/>
            <person name="Gasser R.B.G."/>
            <person name="Fischer K.F."/>
        </authorList>
    </citation>
    <scope>NUCLEOTIDE SEQUENCE</scope>
    <source>
        <strain evidence="6">SSS_KF_BRIS2020</strain>
    </source>
</reference>
<evidence type="ECO:0000259" key="4">
    <source>
        <dbReference type="PROSITE" id="PS50836"/>
    </source>
</evidence>
<dbReference type="Pfam" id="PF10517">
    <property type="entry name" value="DM13"/>
    <property type="match status" value="2"/>
</dbReference>
<feature type="region of interest" description="Disordered" evidence="2">
    <location>
        <begin position="461"/>
        <end position="486"/>
    </location>
</feature>
<dbReference type="CDD" id="cd09631">
    <property type="entry name" value="DOMON_DOH"/>
    <property type="match status" value="1"/>
</dbReference>
<dbReference type="AlphaFoldDB" id="A0A834RG21"/>
<organism evidence="6">
    <name type="scientific">Sarcoptes scabiei</name>
    <name type="common">Itch mite</name>
    <name type="synonym">Acarus scabiei</name>
    <dbReference type="NCBI Taxonomy" id="52283"/>
    <lineage>
        <taxon>Eukaryota</taxon>
        <taxon>Metazoa</taxon>
        <taxon>Ecdysozoa</taxon>
        <taxon>Arthropoda</taxon>
        <taxon>Chelicerata</taxon>
        <taxon>Arachnida</taxon>
        <taxon>Acari</taxon>
        <taxon>Acariformes</taxon>
        <taxon>Sarcoptiformes</taxon>
        <taxon>Astigmata</taxon>
        <taxon>Psoroptidia</taxon>
        <taxon>Sarcoptoidea</taxon>
        <taxon>Sarcoptidae</taxon>
        <taxon>Sarcoptinae</taxon>
        <taxon>Sarcoptes</taxon>
    </lineage>
</organism>
<name>A0A834RG21_SARSC</name>
<dbReference type="EMBL" id="WVUK01000003">
    <property type="protein sequence ID" value="KAF7496644.1"/>
    <property type="molecule type" value="Genomic_DNA"/>
</dbReference>
<dbReference type="InterPro" id="IPR005018">
    <property type="entry name" value="DOMON_domain"/>
</dbReference>
<feature type="chain" id="PRO_5038316160" evidence="3">
    <location>
        <begin position="20"/>
        <end position="648"/>
    </location>
</feature>
<sequence length="648" mass="73324">MVLLILLLITTTFSVKTFSQLVTDHYYGTPLGSLISNGPASGYVYAPDERTIFLKNFTFKGSHFVPSYFVAGTTLLPDATGFLISDEKGRPNNLGDYEGEDITLRISGNQTLRNIRWFAIWNRNEHRSMGYVSIPYNLDLPRPLEINPLTGFAHNIRSGPITIVDAQTILVPDFWYDGLGPAAYWWMTRGPRQSPQGLRLKDEKGSVRPLRAFRGETVLLSLPDTKSIYDFDWLGVWCEEFQVDFGHVSIPQHIRVPPSSAMLGLKPESKLNCEILDETRNLEIRWILDNDDIVIQLVGEIAFNEYMAIGWSKDDTRSSMIGSDAVVTWIDEKGEGHAQDYFLGSKGICSGRNGSCPDSYFPGATENVILLHNAVVNRNKMITFKRPQLGVDNQYDQHIYSDGPQAIIWAYGPLNERNEILYHSNHQFGDRYLNFARSPVWNCPSPDKSLMNKRRWRHILNSTSSSETNESSSESRTTEENSQPILSETEAIVSNEQLKPWSIPKIWCPKDTILRAQMGPVGGPKGYEAITGRRGWGIAWYINGLLIPELILKRGTTYTFWIEGGNNKTNEAQRHPFYLTTSVEGGFEKKSDEERAQERIFGGVGITPNGTIVPTAEGRLCEWRISRELIQRKVLKQSRILSMSLKKL</sequence>
<evidence type="ECO:0000256" key="2">
    <source>
        <dbReference type="SAM" id="MobiDB-lite"/>
    </source>
</evidence>
<accession>A0A834RG21</accession>
<dbReference type="OrthoDB" id="2448405at2759"/>
<reference evidence="7" key="3">
    <citation type="submission" date="2022-06" db="UniProtKB">
        <authorList>
            <consortium name="EnsemblMetazoa"/>
        </authorList>
    </citation>
    <scope>IDENTIFICATION</scope>
</reference>
<dbReference type="Proteomes" id="UP000070412">
    <property type="component" value="Unassembled WGS sequence"/>
</dbReference>
<proteinExistence type="predicted"/>
<dbReference type="PANTHER" id="PTHR24036:SF13">
    <property type="entry name" value="PROTEIN SKELETOR, ISOFORMS D_E"/>
    <property type="match status" value="1"/>
</dbReference>
<keyword evidence="1" id="KW-0677">Repeat</keyword>
<dbReference type="InterPro" id="IPR019545">
    <property type="entry name" value="DM13_domain"/>
</dbReference>
<evidence type="ECO:0000313" key="8">
    <source>
        <dbReference type="Proteomes" id="UP000070412"/>
    </source>
</evidence>
<dbReference type="SMART" id="SM00664">
    <property type="entry name" value="DoH"/>
    <property type="match status" value="1"/>
</dbReference>
<protein>
    <submittedName>
        <fullName evidence="6">Protein Skeletor, isoforms B/C</fullName>
    </submittedName>
</protein>
<evidence type="ECO:0000256" key="3">
    <source>
        <dbReference type="SAM" id="SignalP"/>
    </source>
</evidence>
<evidence type="ECO:0000259" key="5">
    <source>
        <dbReference type="PROSITE" id="PS51549"/>
    </source>
</evidence>
<keyword evidence="3" id="KW-0732">Signal</keyword>
<dbReference type="PANTHER" id="PTHR24036">
    <property type="entry name" value="SKELETOR-RELATED"/>
    <property type="match status" value="1"/>
</dbReference>
<evidence type="ECO:0000256" key="1">
    <source>
        <dbReference type="ARBA" id="ARBA00022737"/>
    </source>
</evidence>